<evidence type="ECO:0000313" key="5">
    <source>
        <dbReference type="Proteomes" id="UP000807025"/>
    </source>
</evidence>
<dbReference type="OrthoDB" id="391988at2759"/>
<feature type="transmembrane region" description="Helical" evidence="2">
    <location>
        <begin position="365"/>
        <end position="383"/>
    </location>
</feature>
<dbReference type="Pfam" id="PF01926">
    <property type="entry name" value="MMR_HSR1"/>
    <property type="match status" value="1"/>
</dbReference>
<accession>A0A9P5ZIB0</accession>
<evidence type="ECO:0000259" key="3">
    <source>
        <dbReference type="Pfam" id="PF01926"/>
    </source>
</evidence>
<evidence type="ECO:0000313" key="4">
    <source>
        <dbReference type="EMBL" id="KAF9488802.1"/>
    </source>
</evidence>
<name>A0A9P5ZIB0_PLEER</name>
<dbReference type="GO" id="GO:0005525">
    <property type="term" value="F:GTP binding"/>
    <property type="evidence" value="ECO:0007669"/>
    <property type="project" value="InterPro"/>
</dbReference>
<evidence type="ECO:0000256" key="1">
    <source>
        <dbReference type="SAM" id="MobiDB-lite"/>
    </source>
</evidence>
<protein>
    <recommendedName>
        <fullName evidence="3">G domain-containing protein</fullName>
    </recommendedName>
</protein>
<dbReference type="Gene3D" id="3.40.50.300">
    <property type="entry name" value="P-loop containing nucleotide triphosphate hydrolases"/>
    <property type="match status" value="1"/>
</dbReference>
<dbReference type="Proteomes" id="UP000807025">
    <property type="component" value="Unassembled WGS sequence"/>
</dbReference>
<keyword evidence="5" id="KW-1185">Reference proteome</keyword>
<evidence type="ECO:0000256" key="2">
    <source>
        <dbReference type="SAM" id="Phobius"/>
    </source>
</evidence>
<organism evidence="4 5">
    <name type="scientific">Pleurotus eryngii</name>
    <name type="common">Boletus of the steppes</name>
    <dbReference type="NCBI Taxonomy" id="5323"/>
    <lineage>
        <taxon>Eukaryota</taxon>
        <taxon>Fungi</taxon>
        <taxon>Dikarya</taxon>
        <taxon>Basidiomycota</taxon>
        <taxon>Agaricomycotina</taxon>
        <taxon>Agaricomycetes</taxon>
        <taxon>Agaricomycetidae</taxon>
        <taxon>Agaricales</taxon>
        <taxon>Pleurotineae</taxon>
        <taxon>Pleurotaceae</taxon>
        <taxon>Pleurotus</taxon>
    </lineage>
</organism>
<feature type="region of interest" description="Disordered" evidence="1">
    <location>
        <begin position="1"/>
        <end position="25"/>
    </location>
</feature>
<dbReference type="AlphaFoldDB" id="A0A9P5ZIB0"/>
<dbReference type="InterPro" id="IPR006073">
    <property type="entry name" value="GTP-bd"/>
</dbReference>
<comment type="caution">
    <text evidence="4">The sequence shown here is derived from an EMBL/GenBank/DDBJ whole genome shotgun (WGS) entry which is preliminary data.</text>
</comment>
<feature type="domain" description="G" evidence="3">
    <location>
        <begin position="37"/>
        <end position="129"/>
    </location>
</feature>
<dbReference type="InterPro" id="IPR027417">
    <property type="entry name" value="P-loop_NTPase"/>
</dbReference>
<keyword evidence="2" id="KW-0812">Transmembrane</keyword>
<feature type="compositionally biased region" description="Low complexity" evidence="1">
    <location>
        <begin position="1"/>
        <end position="20"/>
    </location>
</feature>
<keyword evidence="2" id="KW-0472">Membrane</keyword>
<feature type="transmembrane region" description="Helical" evidence="2">
    <location>
        <begin position="395"/>
        <end position="414"/>
    </location>
</feature>
<dbReference type="SUPFAM" id="SSF52540">
    <property type="entry name" value="P-loop containing nucleoside triphosphate hydrolases"/>
    <property type="match status" value="1"/>
</dbReference>
<reference evidence="4" key="1">
    <citation type="submission" date="2020-11" db="EMBL/GenBank/DDBJ databases">
        <authorList>
            <consortium name="DOE Joint Genome Institute"/>
            <person name="Ahrendt S."/>
            <person name="Riley R."/>
            <person name="Andreopoulos W."/>
            <person name="Labutti K."/>
            <person name="Pangilinan J."/>
            <person name="Ruiz-Duenas F.J."/>
            <person name="Barrasa J.M."/>
            <person name="Sanchez-Garcia M."/>
            <person name="Camarero S."/>
            <person name="Miyauchi S."/>
            <person name="Serrano A."/>
            <person name="Linde D."/>
            <person name="Babiker R."/>
            <person name="Drula E."/>
            <person name="Ayuso-Fernandez I."/>
            <person name="Pacheco R."/>
            <person name="Padilla G."/>
            <person name="Ferreira P."/>
            <person name="Barriuso J."/>
            <person name="Kellner H."/>
            <person name="Castanera R."/>
            <person name="Alfaro M."/>
            <person name="Ramirez L."/>
            <person name="Pisabarro A.G."/>
            <person name="Kuo A."/>
            <person name="Tritt A."/>
            <person name="Lipzen A."/>
            <person name="He G."/>
            <person name="Yan M."/>
            <person name="Ng V."/>
            <person name="Cullen D."/>
            <person name="Martin F."/>
            <person name="Rosso M.-N."/>
            <person name="Henrissat B."/>
            <person name="Hibbett D."/>
            <person name="Martinez A.T."/>
            <person name="Grigoriev I.V."/>
        </authorList>
    </citation>
    <scope>NUCLEOTIDE SEQUENCE</scope>
    <source>
        <strain evidence="4">ATCC 90797</strain>
    </source>
</reference>
<proteinExistence type="predicted"/>
<keyword evidence="2" id="KW-1133">Transmembrane helix</keyword>
<gene>
    <name evidence="4" type="ORF">BDN71DRAFT_1424471</name>
</gene>
<dbReference type="EMBL" id="MU154696">
    <property type="protein sequence ID" value="KAF9488802.1"/>
    <property type="molecule type" value="Genomic_DNA"/>
</dbReference>
<sequence>MSRDPSSGSSTSGSPTTSDSHLPSTIDDITRVCPRFRVLVIGKTGVGKSSLINNAFGVAAASVSKRKPGVHDINFEIESKDNAHFVVHDSQGFEPGEEQNFNIVTSFIEERRRKPELKDKLHAIWLCVEIPCSGGRVFEIGDENFINLHLGHVPVVVVFTKFDKLVTMKRMRLPLTRTAGLSSDEVLQLARGDALQAFEKLCIEPLKTVVAGKEMPAYIRASTSQGYEETLAELVDRTYTDVRKYVAEEASLVGAIAQRTSSETKIYASIAVGKRRYWEGLGHSANFPNRPLKKCLDVIHRDVIAVWNFQDPNKHLNSIKFQELMSQIVDDLAERDMLDPNKTLVGGITLVGTIAGIIGGLSGPAAPIVIPIVATVVFAKWVYDVYKQSAPVLRCLMGYIVDLTIIMQILFMLTRGDPRPVSNRMIKLATKTYAESPAKVQIHNQIQDYVERNDVFKRMHRDGVLAKIVDLIEKWKIEEGEGIGLRLGQSQLDSLGLFEDEAW</sequence>